<dbReference type="AlphaFoldDB" id="A0A1H5J7T9"/>
<gene>
    <name evidence="5" type="ORF">SAMN04488561_1478</name>
</gene>
<dbReference type="GO" id="GO:0003676">
    <property type="term" value="F:nucleic acid binding"/>
    <property type="evidence" value="ECO:0007669"/>
    <property type="project" value="InterPro"/>
</dbReference>
<keyword evidence="1" id="KW-0540">Nuclease</keyword>
<dbReference type="SUPFAM" id="SSF53098">
    <property type="entry name" value="Ribonuclease H-like"/>
    <property type="match status" value="1"/>
</dbReference>
<dbReference type="GO" id="GO:0008408">
    <property type="term" value="F:3'-5' exonuclease activity"/>
    <property type="evidence" value="ECO:0007669"/>
    <property type="project" value="TreeGrafter"/>
</dbReference>
<organism evidence="5 6">
    <name type="scientific">Jiangella alba</name>
    <dbReference type="NCBI Taxonomy" id="561176"/>
    <lineage>
        <taxon>Bacteria</taxon>
        <taxon>Bacillati</taxon>
        <taxon>Actinomycetota</taxon>
        <taxon>Actinomycetes</taxon>
        <taxon>Jiangellales</taxon>
        <taxon>Jiangellaceae</taxon>
        <taxon>Jiangella</taxon>
    </lineage>
</organism>
<evidence type="ECO:0000256" key="2">
    <source>
        <dbReference type="ARBA" id="ARBA00022801"/>
    </source>
</evidence>
<dbReference type="EMBL" id="FNUC01000003">
    <property type="protein sequence ID" value="SEE48585.1"/>
    <property type="molecule type" value="Genomic_DNA"/>
</dbReference>
<accession>A0A1H5J7T9</accession>
<keyword evidence="2" id="KW-0378">Hydrolase</keyword>
<dbReference type="Gene3D" id="3.30.420.10">
    <property type="entry name" value="Ribonuclease H-like superfamily/Ribonuclease H"/>
    <property type="match status" value="1"/>
</dbReference>
<dbReference type="Proteomes" id="UP000181980">
    <property type="component" value="Unassembled WGS sequence"/>
</dbReference>
<dbReference type="STRING" id="561176.SAMN04488561_1478"/>
<protein>
    <submittedName>
        <fullName evidence="5">Exodeoxyribonuclease X</fullName>
    </submittedName>
</protein>
<dbReference type="InterPro" id="IPR036397">
    <property type="entry name" value="RNaseH_sf"/>
</dbReference>
<dbReference type="Pfam" id="PF00929">
    <property type="entry name" value="RNase_T"/>
    <property type="match status" value="1"/>
</dbReference>
<dbReference type="InterPro" id="IPR013520">
    <property type="entry name" value="Ribonucl_H"/>
</dbReference>
<dbReference type="PANTHER" id="PTHR30231">
    <property type="entry name" value="DNA POLYMERASE III SUBUNIT EPSILON"/>
    <property type="match status" value="1"/>
</dbReference>
<dbReference type="CDD" id="cd06127">
    <property type="entry name" value="DEDDh"/>
    <property type="match status" value="1"/>
</dbReference>
<dbReference type="RefSeq" id="WP_069111116.1">
    <property type="nucleotide sequence ID" value="NZ_FNUC01000003.1"/>
</dbReference>
<evidence type="ECO:0000313" key="6">
    <source>
        <dbReference type="Proteomes" id="UP000181980"/>
    </source>
</evidence>
<reference evidence="6" key="1">
    <citation type="submission" date="2016-10" db="EMBL/GenBank/DDBJ databases">
        <authorList>
            <person name="Varghese N."/>
            <person name="Submissions S."/>
        </authorList>
    </citation>
    <scope>NUCLEOTIDE SEQUENCE [LARGE SCALE GENOMIC DNA]</scope>
    <source>
        <strain evidence="6">DSM 45237</strain>
    </source>
</reference>
<dbReference type="SMART" id="SM00479">
    <property type="entry name" value="EXOIII"/>
    <property type="match status" value="1"/>
</dbReference>
<evidence type="ECO:0000256" key="1">
    <source>
        <dbReference type="ARBA" id="ARBA00022722"/>
    </source>
</evidence>
<dbReference type="PANTHER" id="PTHR30231:SF4">
    <property type="entry name" value="PROTEIN NEN2"/>
    <property type="match status" value="1"/>
</dbReference>
<keyword evidence="3" id="KW-0269">Exonuclease</keyword>
<proteinExistence type="predicted"/>
<sequence>MNDWTSRSYAVVDVEGNGQRPPSLVEVAVAPIDHGVAGPAVSWAIRPPAPITEIARRIHGISNSDVAAQPPISAVADDIAAAMAGRVFVAHAAYVDLGVLTRELPGWGPAAGVVDTLKLSRSLLADAPSHKLTLLAAHLGIAGGLPGLRSHRAGYDATMCARLFVYLAELPGGADAITTSLGEDGADDALF</sequence>
<name>A0A1H5J7T9_9ACTN</name>
<evidence type="ECO:0000259" key="4">
    <source>
        <dbReference type="SMART" id="SM00479"/>
    </source>
</evidence>
<evidence type="ECO:0000256" key="3">
    <source>
        <dbReference type="ARBA" id="ARBA00022839"/>
    </source>
</evidence>
<feature type="domain" description="Exonuclease" evidence="4">
    <location>
        <begin position="8"/>
        <end position="173"/>
    </location>
</feature>
<dbReference type="OrthoDB" id="9803913at2"/>
<dbReference type="InterPro" id="IPR012337">
    <property type="entry name" value="RNaseH-like_sf"/>
</dbReference>
<evidence type="ECO:0000313" key="5">
    <source>
        <dbReference type="EMBL" id="SEE48585.1"/>
    </source>
</evidence>
<keyword evidence="6" id="KW-1185">Reference proteome</keyword>